<organism evidence="8 9">
    <name type="scientific">Diaminobutyricimonas aerilata</name>
    <dbReference type="NCBI Taxonomy" id="1162967"/>
    <lineage>
        <taxon>Bacteria</taxon>
        <taxon>Bacillati</taxon>
        <taxon>Actinomycetota</taxon>
        <taxon>Actinomycetes</taxon>
        <taxon>Micrococcales</taxon>
        <taxon>Microbacteriaceae</taxon>
        <taxon>Diaminobutyricimonas</taxon>
    </lineage>
</organism>
<gene>
    <name evidence="8" type="ORF">CLV46_2900</name>
</gene>
<evidence type="ECO:0000256" key="6">
    <source>
        <dbReference type="ARBA" id="ARBA00022842"/>
    </source>
</evidence>
<name>A0A2M9CN79_9MICO</name>
<comment type="similarity">
    <text evidence="2">Belongs to the ComB family.</text>
</comment>
<evidence type="ECO:0000313" key="8">
    <source>
        <dbReference type="EMBL" id="PJJ73314.1"/>
    </source>
</evidence>
<accession>A0A2M9CN79</accession>
<dbReference type="EMBL" id="PGFF01000001">
    <property type="protein sequence ID" value="PJJ73314.1"/>
    <property type="molecule type" value="Genomic_DNA"/>
</dbReference>
<reference evidence="8 9" key="1">
    <citation type="submission" date="2017-11" db="EMBL/GenBank/DDBJ databases">
        <title>Genomic Encyclopedia of Archaeal and Bacterial Type Strains, Phase II (KMG-II): From Individual Species to Whole Genera.</title>
        <authorList>
            <person name="Goeker M."/>
        </authorList>
    </citation>
    <scope>NUCLEOTIDE SEQUENCE [LARGE SCALE GENOMIC DNA]</scope>
    <source>
        <strain evidence="8 9">DSM 27393</strain>
    </source>
</reference>
<dbReference type="OrthoDB" id="8588453at2"/>
<evidence type="ECO:0000313" key="9">
    <source>
        <dbReference type="Proteomes" id="UP000228758"/>
    </source>
</evidence>
<dbReference type="Gene3D" id="3.90.1560.10">
    <property type="entry name" value="ComB-like"/>
    <property type="match status" value="1"/>
</dbReference>
<dbReference type="Pfam" id="PF04029">
    <property type="entry name" value="2-ph_phosp"/>
    <property type="match status" value="1"/>
</dbReference>
<dbReference type="PANTHER" id="PTHR37311">
    <property type="entry name" value="2-PHOSPHOSULFOLACTATE PHOSPHATASE-RELATED"/>
    <property type="match status" value="1"/>
</dbReference>
<evidence type="ECO:0000256" key="1">
    <source>
        <dbReference type="ARBA" id="ARBA00001946"/>
    </source>
</evidence>
<evidence type="ECO:0000256" key="5">
    <source>
        <dbReference type="ARBA" id="ARBA00022801"/>
    </source>
</evidence>
<comment type="cofactor">
    <cofactor evidence="1">
        <name>Mg(2+)</name>
        <dbReference type="ChEBI" id="CHEBI:18420"/>
    </cofactor>
</comment>
<dbReference type="AlphaFoldDB" id="A0A2M9CN79"/>
<keyword evidence="5" id="KW-0378">Hydrolase</keyword>
<protein>
    <recommendedName>
        <fullName evidence="4">Probable 2-phosphosulfolactate phosphatase</fullName>
        <ecNumber evidence="3">3.1.3.71</ecNumber>
    </recommendedName>
</protein>
<evidence type="ECO:0000256" key="7">
    <source>
        <dbReference type="ARBA" id="ARBA00033711"/>
    </source>
</evidence>
<evidence type="ECO:0000256" key="3">
    <source>
        <dbReference type="ARBA" id="ARBA00012953"/>
    </source>
</evidence>
<keyword evidence="6" id="KW-0460">Magnesium</keyword>
<dbReference type="EC" id="3.1.3.71" evidence="3"/>
<dbReference type="InterPro" id="IPR005238">
    <property type="entry name" value="ComB-like"/>
</dbReference>
<sequence>MRWAPVGRVEGVTNPYDQGKYQVRFEWGLAGARSVLDDVDVVVVVDVLSFSTTVDVALSHGVTVLPAAPEDAAALAAAHGARLAGGRGEELSLAPSSYGPEHAGARVVVASPNGSAISAALGGGAVEVVAASLRNRRAVAEWVLARQEAKADRFRVAVVAAGERWPDGSTRVAVEDLFGAGAIIDALADLGIDHTSPEAAAAGASFAGLRNAVKHLVSASASARELVDAGFADDVRLAAQLDVSTLVPVLRESSFTA</sequence>
<evidence type="ECO:0000256" key="2">
    <source>
        <dbReference type="ARBA" id="ARBA00009997"/>
    </source>
</evidence>
<dbReference type="InterPro" id="IPR036702">
    <property type="entry name" value="ComB-like_sf"/>
</dbReference>
<comment type="catalytic activity">
    <reaction evidence="7">
        <text>(2R)-O-phospho-3-sulfolactate + H2O = (2R)-3-sulfolactate + phosphate</text>
        <dbReference type="Rhea" id="RHEA:23416"/>
        <dbReference type="ChEBI" id="CHEBI:15377"/>
        <dbReference type="ChEBI" id="CHEBI:15597"/>
        <dbReference type="ChEBI" id="CHEBI:43474"/>
        <dbReference type="ChEBI" id="CHEBI:58738"/>
        <dbReference type="EC" id="3.1.3.71"/>
    </reaction>
</comment>
<dbReference type="SUPFAM" id="SSF142823">
    <property type="entry name" value="ComB-like"/>
    <property type="match status" value="1"/>
</dbReference>
<keyword evidence="9" id="KW-1185">Reference proteome</keyword>
<evidence type="ECO:0000256" key="4">
    <source>
        <dbReference type="ARBA" id="ARBA00021948"/>
    </source>
</evidence>
<dbReference type="PANTHER" id="PTHR37311:SF1">
    <property type="entry name" value="2-PHOSPHOSULFOLACTATE PHOSPHATASE-RELATED"/>
    <property type="match status" value="1"/>
</dbReference>
<dbReference type="Proteomes" id="UP000228758">
    <property type="component" value="Unassembled WGS sequence"/>
</dbReference>
<comment type="caution">
    <text evidence="8">The sequence shown here is derived from an EMBL/GenBank/DDBJ whole genome shotgun (WGS) entry which is preliminary data.</text>
</comment>
<dbReference type="GO" id="GO:0050545">
    <property type="term" value="F:sulfopyruvate decarboxylase activity"/>
    <property type="evidence" value="ECO:0007669"/>
    <property type="project" value="TreeGrafter"/>
</dbReference>
<dbReference type="GO" id="GO:0000287">
    <property type="term" value="F:magnesium ion binding"/>
    <property type="evidence" value="ECO:0007669"/>
    <property type="project" value="InterPro"/>
</dbReference>
<dbReference type="GO" id="GO:0050532">
    <property type="term" value="F:2-phosphosulfolactate phosphatase activity"/>
    <property type="evidence" value="ECO:0007669"/>
    <property type="project" value="UniProtKB-EC"/>
</dbReference>
<proteinExistence type="inferred from homology"/>